<evidence type="ECO:0000256" key="2">
    <source>
        <dbReference type="ARBA" id="ARBA00004604"/>
    </source>
</evidence>
<dbReference type="Proteomes" id="UP000191024">
    <property type="component" value="Chromosome B"/>
</dbReference>
<dbReference type="STRING" id="1230905.A0A1G4IWE3"/>
<dbReference type="PANTHER" id="PTHR28127">
    <property type="entry name" value="RIBOSOME ASSEMBLY PROTEIN 3"/>
    <property type="match status" value="1"/>
</dbReference>
<proteinExistence type="inferred from homology"/>
<dbReference type="EMBL" id="LT598464">
    <property type="protein sequence ID" value="SCU81292.1"/>
    <property type="molecule type" value="Genomic_DNA"/>
</dbReference>
<gene>
    <name evidence="10" type="ORF">LAMI_0B05556G</name>
</gene>
<protein>
    <recommendedName>
        <fullName evidence="4">Ribosome assembly protein 3</fullName>
    </recommendedName>
</protein>
<feature type="compositionally biased region" description="Acidic residues" evidence="8">
    <location>
        <begin position="54"/>
        <end position="67"/>
    </location>
</feature>
<feature type="compositionally biased region" description="Basic residues" evidence="8">
    <location>
        <begin position="12"/>
        <end position="23"/>
    </location>
</feature>
<dbReference type="PANTHER" id="PTHR28127:SF1">
    <property type="entry name" value="RIBOSOME ASSEMBLY PROTEIN 3"/>
    <property type="match status" value="1"/>
</dbReference>
<comment type="similarity">
    <text evidence="3">Belongs to the RSA3 family.</text>
</comment>
<feature type="domain" description="Ribosome-assembly protein 3 C-terminal" evidence="9">
    <location>
        <begin position="132"/>
        <end position="177"/>
    </location>
</feature>
<evidence type="ECO:0000256" key="7">
    <source>
        <dbReference type="ARBA" id="ARBA00023274"/>
    </source>
</evidence>
<keyword evidence="5" id="KW-0690">Ribosome biogenesis</keyword>
<dbReference type="InterPro" id="IPR051898">
    <property type="entry name" value="Ribosome_Assembly_3"/>
</dbReference>
<name>A0A1G4IWE3_9SACH</name>
<organism evidence="10 11">
    <name type="scientific">Lachancea mirantina</name>
    <dbReference type="NCBI Taxonomy" id="1230905"/>
    <lineage>
        <taxon>Eukaryota</taxon>
        <taxon>Fungi</taxon>
        <taxon>Dikarya</taxon>
        <taxon>Ascomycota</taxon>
        <taxon>Saccharomycotina</taxon>
        <taxon>Saccharomycetes</taxon>
        <taxon>Saccharomycetales</taxon>
        <taxon>Saccharomycetaceae</taxon>
        <taxon>Lachancea</taxon>
    </lineage>
</organism>
<keyword evidence="11" id="KW-1185">Reference proteome</keyword>
<evidence type="ECO:0000259" key="9">
    <source>
        <dbReference type="Pfam" id="PF14615"/>
    </source>
</evidence>
<dbReference type="AlphaFoldDB" id="A0A1G4IWE3"/>
<keyword evidence="7" id="KW-0687">Ribonucleoprotein</keyword>
<sequence>MSSQSINGAKRPEKKTRRSKKRRTADFSDSDSDSDSRSSSEPQQGNKELAIEKELEDASDVELSDAEAVPEEAKFMDLDAEVKQKLNDIPLTRTEAVTSRQKNLNRVDLDRAQEKIDAGRAELGLEQKENELKNEYLGLLFKHYGEEVSSLREAPDFTPKSLVTMANVLKDGALMFDIDALKTVLESEK</sequence>
<dbReference type="Pfam" id="PF14615">
    <property type="entry name" value="Rsa3"/>
    <property type="match status" value="1"/>
</dbReference>
<dbReference type="GO" id="GO:0000027">
    <property type="term" value="P:ribosomal large subunit assembly"/>
    <property type="evidence" value="ECO:0007669"/>
    <property type="project" value="TreeGrafter"/>
</dbReference>
<reference evidence="10 11" key="1">
    <citation type="submission" date="2016-03" db="EMBL/GenBank/DDBJ databases">
        <authorList>
            <person name="Devillers H."/>
        </authorList>
    </citation>
    <scope>NUCLEOTIDE SEQUENCE [LARGE SCALE GENOMIC DNA]</scope>
    <source>
        <strain evidence="10">CBS 11717</strain>
    </source>
</reference>
<dbReference type="OrthoDB" id="69550at2759"/>
<feature type="region of interest" description="Disordered" evidence="8">
    <location>
        <begin position="1"/>
        <end position="67"/>
    </location>
</feature>
<evidence type="ECO:0000256" key="8">
    <source>
        <dbReference type="SAM" id="MobiDB-lite"/>
    </source>
</evidence>
<comment type="function">
    <text evidence="1">Required for efficient biogenesis of the 60S ribosomal subunit.</text>
</comment>
<evidence type="ECO:0000256" key="6">
    <source>
        <dbReference type="ARBA" id="ARBA00023242"/>
    </source>
</evidence>
<dbReference type="InterPro" id="IPR028217">
    <property type="entry name" value="Rsa3_C"/>
</dbReference>
<evidence type="ECO:0000313" key="10">
    <source>
        <dbReference type="EMBL" id="SCU81292.1"/>
    </source>
</evidence>
<evidence type="ECO:0000256" key="5">
    <source>
        <dbReference type="ARBA" id="ARBA00022517"/>
    </source>
</evidence>
<evidence type="ECO:0000256" key="4">
    <source>
        <dbReference type="ARBA" id="ARBA00015339"/>
    </source>
</evidence>
<comment type="subcellular location">
    <subcellularLocation>
        <location evidence="2">Nucleus</location>
        <location evidence="2">Nucleolus</location>
    </subcellularLocation>
</comment>
<accession>A0A1G4IWE3</accession>
<evidence type="ECO:0000313" key="11">
    <source>
        <dbReference type="Proteomes" id="UP000191024"/>
    </source>
</evidence>
<dbReference type="GO" id="GO:0030687">
    <property type="term" value="C:preribosome, large subunit precursor"/>
    <property type="evidence" value="ECO:0007669"/>
    <property type="project" value="TreeGrafter"/>
</dbReference>
<dbReference type="GO" id="GO:0005730">
    <property type="term" value="C:nucleolus"/>
    <property type="evidence" value="ECO:0007669"/>
    <property type="project" value="UniProtKB-SubCell"/>
</dbReference>
<evidence type="ECO:0000256" key="3">
    <source>
        <dbReference type="ARBA" id="ARBA00006256"/>
    </source>
</evidence>
<evidence type="ECO:0000256" key="1">
    <source>
        <dbReference type="ARBA" id="ARBA00003035"/>
    </source>
</evidence>
<keyword evidence="6" id="KW-0539">Nucleus</keyword>